<dbReference type="InterPro" id="IPR009908">
    <property type="entry name" value="Methylamine_util_MauE"/>
</dbReference>
<dbReference type="EMBL" id="JAEIOS010000010">
    <property type="protein sequence ID" value="MBI8988627.1"/>
    <property type="molecule type" value="Genomic_DNA"/>
</dbReference>
<protein>
    <recommendedName>
        <fullName evidence="5">Methylamine utilisation protein MauE domain-containing protein</fullName>
    </recommendedName>
</protein>
<dbReference type="RefSeq" id="WP_198737682.1">
    <property type="nucleotide sequence ID" value="NZ_JAEIOS010000010.1"/>
</dbReference>
<evidence type="ECO:0000256" key="2">
    <source>
        <dbReference type="ARBA" id="ARBA00022692"/>
    </source>
</evidence>
<keyword evidence="3" id="KW-1133">Transmembrane helix</keyword>
<comment type="subcellular location">
    <subcellularLocation>
        <location evidence="1">Membrane</location>
        <topology evidence="1">Multi-pass membrane protein</topology>
    </subcellularLocation>
</comment>
<keyword evidence="7" id="KW-1185">Reference proteome</keyword>
<name>A0A934M6M3_9CORY</name>
<proteinExistence type="predicted"/>
<evidence type="ECO:0000313" key="7">
    <source>
        <dbReference type="Proteomes" id="UP000645966"/>
    </source>
</evidence>
<reference evidence="6" key="1">
    <citation type="submission" date="2020-12" db="EMBL/GenBank/DDBJ databases">
        <title>Genome public.</title>
        <authorList>
            <person name="Sun Q."/>
        </authorList>
    </citation>
    <scope>NUCLEOTIDE SEQUENCE</scope>
    <source>
        <strain evidence="6">CCM 8863</strain>
    </source>
</reference>
<comment type="caution">
    <text evidence="6">The sequence shown here is derived from an EMBL/GenBank/DDBJ whole genome shotgun (WGS) entry which is preliminary data.</text>
</comment>
<evidence type="ECO:0000256" key="1">
    <source>
        <dbReference type="ARBA" id="ARBA00004141"/>
    </source>
</evidence>
<feature type="domain" description="Methylamine utilisation protein MauE" evidence="5">
    <location>
        <begin position="2"/>
        <end position="72"/>
    </location>
</feature>
<evidence type="ECO:0000256" key="4">
    <source>
        <dbReference type="ARBA" id="ARBA00023136"/>
    </source>
</evidence>
<dbReference type="GO" id="GO:0030416">
    <property type="term" value="P:methylamine metabolic process"/>
    <property type="evidence" value="ECO:0007669"/>
    <property type="project" value="InterPro"/>
</dbReference>
<dbReference type="AlphaFoldDB" id="A0A934M6M3"/>
<sequence length="116" mass="13309">MRRFLIALFSFAGIMHFLRPEGFDRLVPEQLPGDRRAWTYGSGYLELGTALLLAIPKTRRLGGLATAVLMTGVWPGNMKMAWDFRNKAPWLQAIAYLRIPLQIPLIRAGLRIWREK</sequence>
<evidence type="ECO:0000259" key="5">
    <source>
        <dbReference type="Pfam" id="PF07291"/>
    </source>
</evidence>
<keyword evidence="2" id="KW-0812">Transmembrane</keyword>
<accession>A0A934M6M3</accession>
<gene>
    <name evidence="6" type="ORF">JDV75_02450</name>
</gene>
<dbReference type="GO" id="GO:0016020">
    <property type="term" value="C:membrane"/>
    <property type="evidence" value="ECO:0007669"/>
    <property type="project" value="UniProtKB-SubCell"/>
</dbReference>
<dbReference type="PANTHER" id="PTHR36974:SF1">
    <property type="entry name" value="DOXX FAMILY MEMBRANE PROTEIN"/>
    <property type="match status" value="1"/>
</dbReference>
<organism evidence="6 7">
    <name type="scientific">Corynebacterium meridianum</name>
    <dbReference type="NCBI Taxonomy" id="2765363"/>
    <lineage>
        <taxon>Bacteria</taxon>
        <taxon>Bacillati</taxon>
        <taxon>Actinomycetota</taxon>
        <taxon>Actinomycetes</taxon>
        <taxon>Mycobacteriales</taxon>
        <taxon>Corynebacteriaceae</taxon>
        <taxon>Corynebacterium</taxon>
    </lineage>
</organism>
<evidence type="ECO:0000313" key="6">
    <source>
        <dbReference type="EMBL" id="MBI8988627.1"/>
    </source>
</evidence>
<dbReference type="Proteomes" id="UP000645966">
    <property type="component" value="Unassembled WGS sequence"/>
</dbReference>
<keyword evidence="4" id="KW-0472">Membrane</keyword>
<dbReference type="Pfam" id="PF07291">
    <property type="entry name" value="MauE"/>
    <property type="match status" value="1"/>
</dbReference>
<evidence type="ECO:0000256" key="3">
    <source>
        <dbReference type="ARBA" id="ARBA00022989"/>
    </source>
</evidence>
<dbReference type="PANTHER" id="PTHR36974">
    <property type="entry name" value="MEMBRANE PROTEIN-RELATED"/>
    <property type="match status" value="1"/>
</dbReference>